<evidence type="ECO:0000256" key="7">
    <source>
        <dbReference type="SAM" id="Phobius"/>
    </source>
</evidence>
<keyword evidence="4 7" id="KW-0472">Membrane</keyword>
<dbReference type="Pfam" id="PF10551">
    <property type="entry name" value="MULE"/>
    <property type="match status" value="1"/>
</dbReference>
<name>A0ABD1PBU0_9LAMI</name>
<dbReference type="Gene3D" id="1.20.1250.20">
    <property type="entry name" value="MFS general substrate transporter like domains"/>
    <property type="match status" value="1"/>
</dbReference>
<dbReference type="Pfam" id="PF00854">
    <property type="entry name" value="PTR2"/>
    <property type="match status" value="1"/>
</dbReference>
<evidence type="ECO:0000256" key="4">
    <source>
        <dbReference type="ARBA" id="ARBA00023136"/>
    </source>
</evidence>
<comment type="subcellular location">
    <subcellularLocation>
        <location evidence="1">Membrane</location>
        <topology evidence="1">Multi-pass membrane protein</topology>
    </subcellularLocation>
</comment>
<evidence type="ECO:0000256" key="2">
    <source>
        <dbReference type="ARBA" id="ARBA00022692"/>
    </source>
</evidence>
<protein>
    <submittedName>
        <fullName evidence="10">Protein NRT1/PTR FAMILY 5.4-like</fullName>
    </submittedName>
</protein>
<dbReference type="GO" id="GO:0016020">
    <property type="term" value="C:membrane"/>
    <property type="evidence" value="ECO:0007669"/>
    <property type="project" value="UniProtKB-SubCell"/>
</dbReference>
<feature type="transmembrane region" description="Helical" evidence="7">
    <location>
        <begin position="103"/>
        <end position="119"/>
    </location>
</feature>
<feature type="compositionally biased region" description="Basic residues" evidence="6">
    <location>
        <begin position="1108"/>
        <end position="1117"/>
    </location>
</feature>
<feature type="transmembrane region" description="Helical" evidence="7">
    <location>
        <begin position="379"/>
        <end position="400"/>
    </location>
</feature>
<sequence>MNSSKGAWKSAIFIIFVEVAERFAYYGVAGNLFSYLTKVVGQPTTTAAKNVNIWQGVSALFPVVGGFLADSYTGRFWTILVSSIIYLIGLVLLTISVSIESMAHRHAFFFVALYILAIGEGGHKPCVQTFAADQFDDNLPEEKAAKSSFFNWWYVGVVCGATAAVLVVIYVQDYVGWNFGFGMLAVAVAVSLAVFLIGSRTYRRQAPVGSPFTRMAQVVVAAVRKRRLSEREGHGICQEEESNGIGLEGGAVIPTLVRTSRFKFVDKAMIIDDIDASREKRNQWRLCSINQVQEVKLLLQLIPIWFSCLMFAVVIAQLGTYFTKQGSTMNRSIGSNFHIPAASFQVFTGLAILTSVLLYERFFVPLARRVTGHSSGITILQRIGFGLFLSIITMAVAASVEARRVGIARKHELIDSPKSVVPMRIWWLVPQYMLMGLSDVFTVVGLQELFYDQMPVEMRSIGAAAYISVVGVGSFLSSVLISIVQGISSRTGHKWLGVGDFYFDDETADINVGFGDEKNVVESDIDKVRENVNVLDNDIVGENIAMVPKVGMKFNDENEIFDFYKRYAYLVGFPIRKRNSRKGDDEIVRYVTLACSREGRRSSTTSTSLKPQPTSQTGCKARLTAGSEISGLWRINTVHLEHNHKTSPSKSRLYRCNREVTAHVKRKLECNDVAGIPLHKSFNSAVVEAGGYDKITCVEKDCRNYIEKVRRLRLGEGDAAAIQAYFSKMQTNCPGFYFNMDLDEECRLKNVFWADNRCRQAYTEFGDVVTFDTTYLTNKYDMPFAPFVGVNHHGQSTLLGCGLLSNEDTETFVWLFKTWLECMNGQAPKGIITDQDRAMQNAIQIVFPTTRHRWCLWHIMKKLPEKFGNHNCKGAIFSTIHNVVYDSQSPAVFEDDWGKMVQMFDLHENDWLSGLYKDRSRWVPCFLKTNFWAGMSTTQRSESINAFFDGYVHSKTSLKQFVEQYERAMRSKVEKEFHADFKSFSQMVPCATKYEMEKQFQEIYTIAKFREFQEEFTGKVYCKVISSQEGCVGTDYEVANLVADDEERSQQVLEWIENQSTDMSIPRSKPSCGSNFLSQHSVQIGSLSTECDKNETVQILDPKFCKSKGAPKKLRRKGPLETRAKKPKVDPGAHYMQHQQAQQMTPQSLMAARSSMLYGQQQYSALQQQALHTQLGMNTGGSSGLMLQGEPHGAGGSGLMLQGYCCYGLVIYLLRKELNFRMELRIVGAIKSCIFLVSSIVFLVKSCLLFMATNTRICNYLPVAKCSVLVALDTSKYGNLFYF</sequence>
<evidence type="ECO:0000259" key="8">
    <source>
        <dbReference type="Pfam" id="PF03101"/>
    </source>
</evidence>
<evidence type="ECO:0000313" key="10">
    <source>
        <dbReference type="EMBL" id="KAL2461137.1"/>
    </source>
</evidence>
<proteinExistence type="inferred from homology"/>
<evidence type="ECO:0000313" key="11">
    <source>
        <dbReference type="Proteomes" id="UP001604336"/>
    </source>
</evidence>
<keyword evidence="11" id="KW-1185">Reference proteome</keyword>
<feature type="transmembrane region" description="Helical" evidence="7">
    <location>
        <begin position="12"/>
        <end position="33"/>
    </location>
</feature>
<dbReference type="InterPro" id="IPR018289">
    <property type="entry name" value="MULE_transposase_dom"/>
</dbReference>
<feature type="transmembrane region" description="Helical" evidence="7">
    <location>
        <begin position="463"/>
        <end position="484"/>
    </location>
</feature>
<dbReference type="InterPro" id="IPR036259">
    <property type="entry name" value="MFS_trans_sf"/>
</dbReference>
<dbReference type="InterPro" id="IPR004330">
    <property type="entry name" value="FAR1_DNA_bnd_dom"/>
</dbReference>
<organism evidence="10 11">
    <name type="scientific">Abeliophyllum distichum</name>
    <dbReference type="NCBI Taxonomy" id="126358"/>
    <lineage>
        <taxon>Eukaryota</taxon>
        <taxon>Viridiplantae</taxon>
        <taxon>Streptophyta</taxon>
        <taxon>Embryophyta</taxon>
        <taxon>Tracheophyta</taxon>
        <taxon>Spermatophyta</taxon>
        <taxon>Magnoliopsida</taxon>
        <taxon>eudicotyledons</taxon>
        <taxon>Gunneridae</taxon>
        <taxon>Pentapetalae</taxon>
        <taxon>asterids</taxon>
        <taxon>lamiids</taxon>
        <taxon>Lamiales</taxon>
        <taxon>Oleaceae</taxon>
        <taxon>Forsythieae</taxon>
        <taxon>Abeliophyllum</taxon>
    </lineage>
</organism>
<feature type="domain" description="MULE transposase" evidence="9">
    <location>
        <begin position="768"/>
        <end position="862"/>
    </location>
</feature>
<gene>
    <name evidence="10" type="ORF">Adt_44557</name>
</gene>
<keyword evidence="2 7" id="KW-0812">Transmembrane</keyword>
<evidence type="ECO:0000256" key="6">
    <source>
        <dbReference type="SAM" id="MobiDB-lite"/>
    </source>
</evidence>
<feature type="transmembrane region" description="Helical" evidence="7">
    <location>
        <begin position="152"/>
        <end position="171"/>
    </location>
</feature>
<dbReference type="PANTHER" id="PTHR47718">
    <property type="entry name" value="OS01G0519700 PROTEIN"/>
    <property type="match status" value="1"/>
</dbReference>
<accession>A0ABD1PBU0</accession>
<keyword evidence="3 7" id="KW-1133">Transmembrane helix</keyword>
<feature type="domain" description="FAR1" evidence="8">
    <location>
        <begin position="562"/>
        <end position="646"/>
    </location>
</feature>
<feature type="transmembrane region" description="Helical" evidence="7">
    <location>
        <begin position="1226"/>
        <end position="1252"/>
    </location>
</feature>
<reference evidence="11" key="1">
    <citation type="submission" date="2024-07" db="EMBL/GenBank/DDBJ databases">
        <title>Two chromosome-level genome assemblies of Korean endemic species Abeliophyllum distichum and Forsythia ovata (Oleaceae).</title>
        <authorList>
            <person name="Jang H."/>
        </authorList>
    </citation>
    <scope>NUCLEOTIDE SEQUENCE [LARGE SCALE GENOMIC DNA]</scope>
</reference>
<feature type="region of interest" description="Disordered" evidence="6">
    <location>
        <begin position="1108"/>
        <end position="1132"/>
    </location>
</feature>
<feature type="transmembrane region" description="Helical" evidence="7">
    <location>
        <begin position="177"/>
        <end position="197"/>
    </location>
</feature>
<feature type="transmembrane region" description="Helical" evidence="7">
    <location>
        <begin position="339"/>
        <end position="359"/>
    </location>
</feature>
<feature type="transmembrane region" description="Helical" evidence="7">
    <location>
        <begin position="1194"/>
        <end position="1214"/>
    </location>
</feature>
<dbReference type="InterPro" id="IPR000109">
    <property type="entry name" value="POT_fam"/>
</dbReference>
<dbReference type="Pfam" id="PF03101">
    <property type="entry name" value="FAR1"/>
    <property type="match status" value="1"/>
</dbReference>
<dbReference type="PANTHER" id="PTHR47718:SF13">
    <property type="entry name" value="OS09G0290500 PROTEIN"/>
    <property type="match status" value="1"/>
</dbReference>
<feature type="compositionally biased region" description="Basic and acidic residues" evidence="6">
    <location>
        <begin position="1118"/>
        <end position="1131"/>
    </location>
</feature>
<feature type="transmembrane region" description="Helical" evidence="7">
    <location>
        <begin position="76"/>
        <end position="97"/>
    </location>
</feature>
<dbReference type="EMBL" id="JBFOLK010000014">
    <property type="protein sequence ID" value="KAL2461137.1"/>
    <property type="molecule type" value="Genomic_DNA"/>
</dbReference>
<dbReference type="Proteomes" id="UP001604336">
    <property type="component" value="Unassembled WGS sequence"/>
</dbReference>
<comment type="similarity">
    <text evidence="5">Belongs to the major facilitator superfamily. Phosphate:H(+) symporter (TC 2.A.1.9) family.</text>
</comment>
<feature type="transmembrane region" description="Helical" evidence="7">
    <location>
        <begin position="297"/>
        <end position="319"/>
    </location>
</feature>
<evidence type="ECO:0000256" key="5">
    <source>
        <dbReference type="ARBA" id="ARBA00044504"/>
    </source>
</evidence>
<comment type="caution">
    <text evidence="10">The sequence shown here is derived from an EMBL/GenBank/DDBJ whole genome shotgun (WGS) entry which is preliminary data.</text>
</comment>
<evidence type="ECO:0000256" key="1">
    <source>
        <dbReference type="ARBA" id="ARBA00004141"/>
    </source>
</evidence>
<evidence type="ECO:0000256" key="3">
    <source>
        <dbReference type="ARBA" id="ARBA00022989"/>
    </source>
</evidence>
<evidence type="ECO:0000259" key="9">
    <source>
        <dbReference type="Pfam" id="PF10551"/>
    </source>
</evidence>
<dbReference type="SUPFAM" id="SSF103473">
    <property type="entry name" value="MFS general substrate transporter"/>
    <property type="match status" value="1"/>
</dbReference>